<sequence>MDPQHLNLIYLIIAAAVATFITRIGGYVLITQMKQIPPRLESALNAVPAAVLTTLVAPAFVYGGFDVAVSMFVAFAIALGLNLSTLRMLVIGWVVVMLLRHLVL</sequence>
<organism evidence="2 3">
    <name type="scientific">Ensifer adhaerens</name>
    <name type="common">Sinorhizobium morelense</name>
    <dbReference type="NCBI Taxonomy" id="106592"/>
    <lineage>
        <taxon>Bacteria</taxon>
        <taxon>Pseudomonadati</taxon>
        <taxon>Pseudomonadota</taxon>
        <taxon>Alphaproteobacteria</taxon>
        <taxon>Hyphomicrobiales</taxon>
        <taxon>Rhizobiaceae</taxon>
        <taxon>Sinorhizobium/Ensifer group</taxon>
        <taxon>Ensifer</taxon>
    </lineage>
</organism>
<keyword evidence="1" id="KW-0812">Transmembrane</keyword>
<dbReference type="Proteomes" id="UP000037425">
    <property type="component" value="Unassembled WGS sequence"/>
</dbReference>
<protein>
    <submittedName>
        <fullName evidence="2">Membrane protein</fullName>
    </submittedName>
</protein>
<dbReference type="RefSeq" id="WP_053250977.1">
    <property type="nucleotide sequence ID" value="NZ_LGAP01000017.1"/>
</dbReference>
<proteinExistence type="predicted"/>
<name>A0A0L8BMB7_ENSAD</name>
<comment type="caution">
    <text evidence="2">The sequence shown here is derived from an EMBL/GenBank/DDBJ whole genome shotgun (WGS) entry which is preliminary data.</text>
</comment>
<evidence type="ECO:0000256" key="1">
    <source>
        <dbReference type="SAM" id="Phobius"/>
    </source>
</evidence>
<dbReference type="InterPro" id="IPR008407">
    <property type="entry name" value="Brnchd-chn_aa_trnsp_AzlD"/>
</dbReference>
<feature type="transmembrane region" description="Helical" evidence="1">
    <location>
        <begin position="71"/>
        <end position="99"/>
    </location>
</feature>
<reference evidence="3" key="1">
    <citation type="submission" date="2015-07" db="EMBL/GenBank/DDBJ databases">
        <title>Whole genome sequence of an Ensifer adhaerens strain isolated from a cave pool in the Wind Cave National Park.</title>
        <authorList>
            <person name="Eng W.W.H."/>
            <person name="Gan H.M."/>
            <person name="Barton H.A."/>
            <person name="Savka M.A."/>
        </authorList>
    </citation>
    <scope>NUCLEOTIDE SEQUENCE [LARGE SCALE GENOMIC DNA]</scope>
    <source>
        <strain evidence="3">SD006</strain>
    </source>
</reference>
<gene>
    <name evidence="2" type="ORF">AC244_22160</name>
</gene>
<dbReference type="Pfam" id="PF05437">
    <property type="entry name" value="AzlD"/>
    <property type="match status" value="1"/>
</dbReference>
<accession>A0A0L8BMB7</accession>
<feature type="transmembrane region" description="Helical" evidence="1">
    <location>
        <begin position="42"/>
        <end position="65"/>
    </location>
</feature>
<dbReference type="EMBL" id="LGAP01000017">
    <property type="protein sequence ID" value="KOF15703.1"/>
    <property type="molecule type" value="Genomic_DNA"/>
</dbReference>
<feature type="transmembrane region" description="Helical" evidence="1">
    <location>
        <begin position="6"/>
        <end position="30"/>
    </location>
</feature>
<evidence type="ECO:0000313" key="3">
    <source>
        <dbReference type="Proteomes" id="UP000037425"/>
    </source>
</evidence>
<dbReference type="AlphaFoldDB" id="A0A0L8BMB7"/>
<dbReference type="OrthoDB" id="8400318at2"/>
<evidence type="ECO:0000313" key="2">
    <source>
        <dbReference type="EMBL" id="KOF15703.1"/>
    </source>
</evidence>
<keyword evidence="1" id="KW-0472">Membrane</keyword>
<keyword evidence="1" id="KW-1133">Transmembrane helix</keyword>
<dbReference type="PATRIC" id="fig|106592.7.peg.2289"/>